<feature type="compositionally biased region" description="Polar residues" evidence="10">
    <location>
        <begin position="1"/>
        <end position="18"/>
    </location>
</feature>
<gene>
    <name evidence="11" type="ORF">KFK09_019070</name>
</gene>
<evidence type="ECO:0000256" key="1">
    <source>
        <dbReference type="ARBA" id="ARBA00010501"/>
    </source>
</evidence>
<keyword evidence="12" id="KW-1185">Reference proteome</keyword>
<dbReference type="OrthoDB" id="167668at2759"/>
<feature type="region of interest" description="Disordered" evidence="10">
    <location>
        <begin position="1"/>
        <end position="21"/>
    </location>
</feature>
<keyword evidence="6" id="KW-0904">Protein phosphatase</keyword>
<dbReference type="EMBL" id="JAGYWB010000013">
    <property type="protein sequence ID" value="KAI0500852.1"/>
    <property type="molecule type" value="Genomic_DNA"/>
</dbReference>
<dbReference type="NCBIfam" id="TIGR01658">
    <property type="entry name" value="EYA-cons_domain"/>
    <property type="match status" value="1"/>
</dbReference>
<dbReference type="GO" id="GO:0030154">
    <property type="term" value="P:cell differentiation"/>
    <property type="evidence" value="ECO:0007669"/>
    <property type="project" value="TreeGrafter"/>
</dbReference>
<keyword evidence="3 9" id="KW-0479">Metal-binding</keyword>
<organism evidence="11 12">
    <name type="scientific">Dendrobium nobile</name>
    <name type="common">Orchid</name>
    <dbReference type="NCBI Taxonomy" id="94219"/>
    <lineage>
        <taxon>Eukaryota</taxon>
        <taxon>Viridiplantae</taxon>
        <taxon>Streptophyta</taxon>
        <taxon>Embryophyta</taxon>
        <taxon>Tracheophyta</taxon>
        <taxon>Spermatophyta</taxon>
        <taxon>Magnoliopsida</taxon>
        <taxon>Liliopsida</taxon>
        <taxon>Asparagales</taxon>
        <taxon>Orchidaceae</taxon>
        <taxon>Epidendroideae</taxon>
        <taxon>Malaxideae</taxon>
        <taxon>Dendrobiinae</taxon>
        <taxon>Dendrobium</taxon>
    </lineage>
</organism>
<accession>A0A8T3AYW8</accession>
<evidence type="ECO:0000256" key="8">
    <source>
        <dbReference type="PIRSR" id="PIRSR628472-1"/>
    </source>
</evidence>
<dbReference type="PANTHER" id="PTHR10190">
    <property type="entry name" value="EYES ABSENT"/>
    <property type="match status" value="1"/>
</dbReference>
<dbReference type="GO" id="GO:0046872">
    <property type="term" value="F:metal ion binding"/>
    <property type="evidence" value="ECO:0007669"/>
    <property type="project" value="UniProtKB-KW"/>
</dbReference>
<sequence>MNNVSDGSSTHCSITMEPSTDARKNRPTNVYIWDMDETLILLKSLLNGAYMQAFGGSKDSSKGLEIGKRWEKQILQVCDDHFFYEQIEDYNEPFLLSLNEFDDGKDLSDYNFNDDGLTFPCDDSNKRKLAYRHRAIANKYSKGLHNVLDHNMIKQWDDLYKLTDIYTDGWLSSARALLDQTSGRNKTDASQPSSSENTYDNMDTKCKDINVLVTSGSLIPSLVKCMLFHLDDHIVYENVYSSWEVGKLQCFAWIRERFSGPSVRFCVIGDGMEECDAAERMRWPFVKMDFRPKAPHRFPGLTVRIIKHYMEVIYGPFNSADDEKEQ</sequence>
<feature type="binding site" evidence="9">
    <location>
        <position position="270"/>
    </location>
    <ligand>
        <name>Mg(2+)</name>
        <dbReference type="ChEBI" id="CHEBI:18420"/>
    </ligand>
</feature>
<evidence type="ECO:0000256" key="2">
    <source>
        <dbReference type="ARBA" id="ARBA00013064"/>
    </source>
</evidence>
<evidence type="ECO:0000256" key="7">
    <source>
        <dbReference type="ARBA" id="ARBA00051722"/>
    </source>
</evidence>
<evidence type="ECO:0000256" key="4">
    <source>
        <dbReference type="ARBA" id="ARBA00022801"/>
    </source>
</evidence>
<keyword evidence="4" id="KW-0378">Hydrolase</keyword>
<evidence type="ECO:0000256" key="9">
    <source>
        <dbReference type="PIRSR" id="PIRSR628472-2"/>
    </source>
</evidence>
<protein>
    <recommendedName>
        <fullName evidence="2">protein-tyrosine-phosphatase</fullName>
        <ecNumber evidence="2">3.1.3.48</ecNumber>
    </recommendedName>
</protein>
<feature type="active site" description="Proton donor" evidence="8">
    <location>
        <position position="36"/>
    </location>
</feature>
<comment type="caution">
    <text evidence="11">The sequence shown here is derived from an EMBL/GenBank/DDBJ whole genome shotgun (WGS) entry which is preliminary data.</text>
</comment>
<evidence type="ECO:0000256" key="10">
    <source>
        <dbReference type="SAM" id="MobiDB-lite"/>
    </source>
</evidence>
<feature type="active site" description="Nucleophile" evidence="8">
    <location>
        <position position="34"/>
    </location>
</feature>
<dbReference type="SMR" id="A0A8T3AYW8"/>
<feature type="binding site" evidence="9">
    <location>
        <position position="34"/>
    </location>
    <ligand>
        <name>Mg(2+)</name>
        <dbReference type="ChEBI" id="CHEBI:18420"/>
    </ligand>
</feature>
<feature type="region of interest" description="Disordered" evidence="10">
    <location>
        <begin position="182"/>
        <end position="201"/>
    </location>
</feature>
<proteinExistence type="inferred from homology"/>
<comment type="catalytic activity">
    <reaction evidence="7">
        <text>O-phospho-L-tyrosyl-[protein] + H2O = L-tyrosyl-[protein] + phosphate</text>
        <dbReference type="Rhea" id="RHEA:10684"/>
        <dbReference type="Rhea" id="RHEA-COMP:10136"/>
        <dbReference type="Rhea" id="RHEA-COMP:20101"/>
        <dbReference type="ChEBI" id="CHEBI:15377"/>
        <dbReference type="ChEBI" id="CHEBI:43474"/>
        <dbReference type="ChEBI" id="CHEBI:46858"/>
        <dbReference type="ChEBI" id="CHEBI:61978"/>
        <dbReference type="EC" id="3.1.3.48"/>
    </reaction>
</comment>
<evidence type="ECO:0000256" key="5">
    <source>
        <dbReference type="ARBA" id="ARBA00022842"/>
    </source>
</evidence>
<dbReference type="GO" id="GO:0004725">
    <property type="term" value="F:protein tyrosine phosphatase activity"/>
    <property type="evidence" value="ECO:0007669"/>
    <property type="project" value="UniProtKB-EC"/>
</dbReference>
<dbReference type="Proteomes" id="UP000829196">
    <property type="component" value="Unassembled WGS sequence"/>
</dbReference>
<feature type="binding site" evidence="9">
    <location>
        <position position="36"/>
    </location>
    <ligand>
        <name>Mg(2+)</name>
        <dbReference type="ChEBI" id="CHEBI:18420"/>
    </ligand>
</feature>
<dbReference type="GO" id="GO:0005634">
    <property type="term" value="C:nucleus"/>
    <property type="evidence" value="ECO:0007669"/>
    <property type="project" value="TreeGrafter"/>
</dbReference>
<comment type="similarity">
    <text evidence="1">Belongs to the HAD-like hydrolase superfamily. EYA family.</text>
</comment>
<dbReference type="AlphaFoldDB" id="A0A8T3AYW8"/>
<reference evidence="11" key="1">
    <citation type="journal article" date="2022" name="Front. Genet.">
        <title>Chromosome-Scale Assembly of the Dendrobium nobile Genome Provides Insights Into the Molecular Mechanism of the Biosynthesis of the Medicinal Active Ingredient of Dendrobium.</title>
        <authorList>
            <person name="Xu Q."/>
            <person name="Niu S.-C."/>
            <person name="Li K.-L."/>
            <person name="Zheng P.-J."/>
            <person name="Zhang X.-J."/>
            <person name="Jia Y."/>
            <person name="Liu Y."/>
            <person name="Niu Y.-X."/>
            <person name="Yu L.-H."/>
            <person name="Chen D.-F."/>
            <person name="Zhang G.-Q."/>
        </authorList>
    </citation>
    <scope>NUCLEOTIDE SEQUENCE</scope>
    <source>
        <tissue evidence="11">Leaf</tissue>
    </source>
</reference>
<dbReference type="Gene3D" id="3.40.50.12350">
    <property type="match status" value="1"/>
</dbReference>
<dbReference type="FunFam" id="3.40.50.12350:FF:000003">
    <property type="entry name" value="Eyes absent homolog"/>
    <property type="match status" value="1"/>
</dbReference>
<evidence type="ECO:0000256" key="3">
    <source>
        <dbReference type="ARBA" id="ARBA00022723"/>
    </source>
</evidence>
<dbReference type="GO" id="GO:0045739">
    <property type="term" value="P:positive regulation of DNA repair"/>
    <property type="evidence" value="ECO:0007669"/>
    <property type="project" value="TreeGrafter"/>
</dbReference>
<name>A0A8T3AYW8_DENNO</name>
<dbReference type="InterPro" id="IPR038102">
    <property type="entry name" value="EYA_dom_sf"/>
</dbReference>
<evidence type="ECO:0000313" key="12">
    <source>
        <dbReference type="Proteomes" id="UP000829196"/>
    </source>
</evidence>
<dbReference type="InterPro" id="IPR028472">
    <property type="entry name" value="EYA"/>
</dbReference>
<dbReference type="InterPro" id="IPR006545">
    <property type="entry name" value="EYA_dom"/>
</dbReference>
<comment type="cofactor">
    <cofactor evidence="9">
        <name>Mg(2+)</name>
        <dbReference type="ChEBI" id="CHEBI:18420"/>
    </cofactor>
    <text evidence="9">Binds 1 Mg(2+) ion per subunit.</text>
</comment>
<dbReference type="EC" id="3.1.3.48" evidence="2"/>
<dbReference type="PANTHER" id="PTHR10190:SF16">
    <property type="entry name" value="DEVELOPMENTAL PROTEIN EYES ABSENT"/>
    <property type="match status" value="1"/>
</dbReference>
<evidence type="ECO:0000313" key="11">
    <source>
        <dbReference type="EMBL" id="KAI0500852.1"/>
    </source>
</evidence>
<keyword evidence="5 9" id="KW-0460">Magnesium</keyword>
<evidence type="ECO:0000256" key="6">
    <source>
        <dbReference type="ARBA" id="ARBA00022912"/>
    </source>
</evidence>